<keyword evidence="2" id="KW-1185">Reference proteome</keyword>
<name>A0A559JDJ6_9BACL</name>
<dbReference type="Proteomes" id="UP000316330">
    <property type="component" value="Unassembled WGS sequence"/>
</dbReference>
<reference evidence="1 2" key="1">
    <citation type="submission" date="2019-07" db="EMBL/GenBank/DDBJ databases">
        <authorList>
            <person name="Kim J."/>
        </authorList>
    </citation>
    <scope>NUCLEOTIDE SEQUENCE [LARGE SCALE GENOMIC DNA]</scope>
    <source>
        <strain evidence="1 2">G13</strain>
    </source>
</reference>
<dbReference type="AlphaFoldDB" id="A0A559JDJ6"/>
<proteinExistence type="predicted"/>
<evidence type="ECO:0000313" key="2">
    <source>
        <dbReference type="Proteomes" id="UP000316330"/>
    </source>
</evidence>
<comment type="caution">
    <text evidence="1">The sequence shown here is derived from an EMBL/GenBank/DDBJ whole genome shotgun (WGS) entry which is preliminary data.</text>
</comment>
<dbReference type="OrthoDB" id="2472809at2"/>
<accession>A0A559JDJ6</accession>
<sequence length="90" mass="10834">MIEQYNKLVEQEDRLLEQIETVEKCMDAIYSFTFKHEEDLNQATVTKLLVMLQSAQNEYRMELIHLRLNKMIFAYRLNSWNKTSSDLTEK</sequence>
<evidence type="ECO:0000313" key="1">
    <source>
        <dbReference type="EMBL" id="TVX97945.1"/>
    </source>
</evidence>
<dbReference type="EMBL" id="VNJJ01000010">
    <property type="protein sequence ID" value="TVX97945.1"/>
    <property type="molecule type" value="Genomic_DNA"/>
</dbReference>
<gene>
    <name evidence="1" type="ORF">FPZ45_17010</name>
</gene>
<organism evidence="1 2">
    <name type="scientific">Cohnella terricola</name>
    <dbReference type="NCBI Taxonomy" id="1289167"/>
    <lineage>
        <taxon>Bacteria</taxon>
        <taxon>Bacillati</taxon>
        <taxon>Bacillota</taxon>
        <taxon>Bacilli</taxon>
        <taxon>Bacillales</taxon>
        <taxon>Paenibacillaceae</taxon>
        <taxon>Cohnella</taxon>
    </lineage>
</organism>
<protein>
    <submittedName>
        <fullName evidence="1">Uncharacterized protein</fullName>
    </submittedName>
</protein>
<dbReference type="RefSeq" id="WP_144704447.1">
    <property type="nucleotide sequence ID" value="NZ_VNJJ01000010.1"/>
</dbReference>